<dbReference type="PANTHER" id="PTHR43684:SF1">
    <property type="entry name" value="ENOYL-COA DELTA ISOMERASE 2"/>
    <property type="match status" value="1"/>
</dbReference>
<dbReference type="GO" id="GO:0006635">
    <property type="term" value="P:fatty acid beta-oxidation"/>
    <property type="evidence" value="ECO:0007669"/>
    <property type="project" value="TreeGrafter"/>
</dbReference>
<dbReference type="GeneID" id="66077849"/>
<dbReference type="InterPro" id="IPR051053">
    <property type="entry name" value="ECH/Chromodomain_protein"/>
</dbReference>
<dbReference type="InterPro" id="IPR045004">
    <property type="entry name" value="ECH_dom"/>
</dbReference>
<evidence type="ECO:0000259" key="4">
    <source>
        <dbReference type="Pfam" id="PF16113"/>
    </source>
</evidence>
<keyword evidence="2" id="KW-0576">Peroxisome</keyword>
<dbReference type="GO" id="GO:0004165">
    <property type="term" value="F:delta(3)-delta(2)-enoyl-CoA isomerase activity"/>
    <property type="evidence" value="ECO:0007669"/>
    <property type="project" value="UniProtKB-ARBA"/>
</dbReference>
<dbReference type="PANTHER" id="PTHR43684">
    <property type="match status" value="1"/>
</dbReference>
<keyword evidence="3" id="KW-0413">Isomerase</keyword>
<comment type="caution">
    <text evidence="5">The sequence shown here is derived from an EMBL/GenBank/DDBJ whole genome shotgun (WGS) entry which is preliminary data.</text>
</comment>
<dbReference type="InterPro" id="IPR029045">
    <property type="entry name" value="ClpP/crotonase-like_dom_sf"/>
</dbReference>
<dbReference type="OrthoDB" id="448450at2759"/>
<dbReference type="GO" id="GO:0005782">
    <property type="term" value="C:peroxisomal matrix"/>
    <property type="evidence" value="ECO:0007669"/>
    <property type="project" value="TreeGrafter"/>
</dbReference>
<evidence type="ECO:0000256" key="2">
    <source>
        <dbReference type="ARBA" id="ARBA00023140"/>
    </source>
</evidence>
<dbReference type="EMBL" id="CM032185">
    <property type="protein sequence ID" value="KAG7092417.1"/>
    <property type="molecule type" value="Genomic_DNA"/>
</dbReference>
<organism evidence="5 6">
    <name type="scientific">Marasmius oreades</name>
    <name type="common">fairy-ring Marasmius</name>
    <dbReference type="NCBI Taxonomy" id="181124"/>
    <lineage>
        <taxon>Eukaryota</taxon>
        <taxon>Fungi</taxon>
        <taxon>Dikarya</taxon>
        <taxon>Basidiomycota</taxon>
        <taxon>Agaricomycotina</taxon>
        <taxon>Agaricomycetes</taxon>
        <taxon>Agaricomycetidae</taxon>
        <taxon>Agaricales</taxon>
        <taxon>Marasmiineae</taxon>
        <taxon>Marasmiaceae</taxon>
        <taxon>Marasmius</taxon>
    </lineage>
</organism>
<accession>A0A9P7US37</accession>
<sequence length="295" mass="32546">MTTIAVSVYDGIATITMNRPKSYNAITTADYNAFANALREIDKMEDVLITVWQATGKWFCAGTDVKNRSFDKPLDGTDNSDFTLRRAFLQGVVHTTTDCGRALYTHSKILVAALNGPVMGIAAAFLGYFDFIYSVPEAWLCVPFTFLGTQRSALSNDVSRLHFHTFYEGIIAEGGSSVSFINRMGVAQANEVLIWGKKKTAQELLGSGFINEIFPSQSAENFHATVRARLMEELSGLDPTSVLAVKKLLRAGLNEKNDPDAVNLRESYAQAERFVSGTPAVQFGRIARKEIRHKL</sequence>
<feature type="domain" description="Enoyl-CoA hydratase/isomerase" evidence="4">
    <location>
        <begin position="13"/>
        <end position="121"/>
    </location>
</feature>
<evidence type="ECO:0000313" key="6">
    <source>
        <dbReference type="Proteomes" id="UP001049176"/>
    </source>
</evidence>
<dbReference type="Pfam" id="PF00378">
    <property type="entry name" value="ECH_1"/>
    <property type="match status" value="1"/>
</dbReference>
<dbReference type="CDD" id="cd06558">
    <property type="entry name" value="crotonase-like"/>
    <property type="match status" value="1"/>
</dbReference>
<dbReference type="InterPro" id="IPR001753">
    <property type="entry name" value="Enoyl-CoA_hydra/iso"/>
</dbReference>
<dbReference type="RefSeq" id="XP_043008887.1">
    <property type="nucleotide sequence ID" value="XM_043153603.1"/>
</dbReference>
<reference evidence="5" key="1">
    <citation type="journal article" date="2021" name="Genome Biol. Evol.">
        <title>The assembled and annotated genome of the fairy-ring fungus Marasmius oreades.</title>
        <authorList>
            <person name="Hiltunen M."/>
            <person name="Ament-Velasquez S.L."/>
            <person name="Johannesson H."/>
        </authorList>
    </citation>
    <scope>NUCLEOTIDE SEQUENCE</scope>
    <source>
        <strain evidence="5">03SP1</strain>
    </source>
</reference>
<dbReference type="Pfam" id="PF16113">
    <property type="entry name" value="ECH_2"/>
    <property type="match status" value="1"/>
</dbReference>
<protein>
    <recommendedName>
        <fullName evidence="4">Enoyl-CoA hydratase/isomerase domain-containing protein</fullName>
    </recommendedName>
</protein>
<evidence type="ECO:0000256" key="3">
    <source>
        <dbReference type="ARBA" id="ARBA00023235"/>
    </source>
</evidence>
<dbReference type="Proteomes" id="UP001049176">
    <property type="component" value="Chromosome 5"/>
</dbReference>
<dbReference type="AlphaFoldDB" id="A0A9P7US37"/>
<proteinExistence type="predicted"/>
<evidence type="ECO:0000313" key="5">
    <source>
        <dbReference type="EMBL" id="KAG7092417.1"/>
    </source>
</evidence>
<keyword evidence="6" id="KW-1185">Reference proteome</keyword>
<dbReference type="KEGG" id="more:E1B28_008773"/>
<name>A0A9P7US37_9AGAR</name>
<gene>
    <name evidence="5" type="ORF">E1B28_008773</name>
</gene>
<dbReference type="SUPFAM" id="SSF52096">
    <property type="entry name" value="ClpP/crotonase"/>
    <property type="match status" value="1"/>
</dbReference>
<dbReference type="Gene3D" id="3.90.226.10">
    <property type="entry name" value="2-enoyl-CoA Hydratase, Chain A, domain 1"/>
    <property type="match status" value="1"/>
</dbReference>
<evidence type="ECO:0000256" key="1">
    <source>
        <dbReference type="ARBA" id="ARBA00004275"/>
    </source>
</evidence>
<comment type="subcellular location">
    <subcellularLocation>
        <location evidence="1">Peroxisome</location>
    </subcellularLocation>
</comment>